<dbReference type="InterPro" id="IPR027417">
    <property type="entry name" value="P-loop_NTPase"/>
</dbReference>
<comment type="caution">
    <text evidence="7">Lacks conserved residue(s) required for the propagation of feature annotation.</text>
</comment>
<reference evidence="9" key="1">
    <citation type="submission" date="2022-10" db="EMBL/GenBank/DDBJ databases">
        <authorList>
            <person name="Hyden B.L."/>
            <person name="Feng K."/>
            <person name="Yates T."/>
            <person name="Jawdy S."/>
            <person name="Smart L.B."/>
            <person name="Muchero W."/>
        </authorList>
    </citation>
    <scope>NUCLEOTIDE SEQUENCE</scope>
    <source>
        <tissue evidence="9">Shoot tip</tissue>
    </source>
</reference>
<accession>A0ABQ9BM65</accession>
<dbReference type="SUPFAM" id="SSF52540">
    <property type="entry name" value="P-loop containing nucleoside triphosphate hydrolases"/>
    <property type="match status" value="1"/>
</dbReference>
<keyword evidence="10" id="KW-1185">Reference proteome</keyword>
<dbReference type="InterPro" id="IPR001752">
    <property type="entry name" value="Kinesin_motor_dom"/>
</dbReference>
<evidence type="ECO:0000256" key="1">
    <source>
        <dbReference type="ARBA" id="ARBA00022701"/>
    </source>
</evidence>
<evidence type="ECO:0000256" key="7">
    <source>
        <dbReference type="PROSITE-ProRule" id="PRU00283"/>
    </source>
</evidence>
<dbReference type="Gene3D" id="3.40.850.10">
    <property type="entry name" value="Kinesin motor domain"/>
    <property type="match status" value="1"/>
</dbReference>
<dbReference type="InterPro" id="IPR044986">
    <property type="entry name" value="KIF15/KIN-12"/>
</dbReference>
<dbReference type="Proteomes" id="UP001141253">
    <property type="component" value="Chromosome 9"/>
</dbReference>
<gene>
    <name evidence="9" type="ORF">OIU77_029270</name>
</gene>
<evidence type="ECO:0000256" key="6">
    <source>
        <dbReference type="ARBA" id="ARBA00034488"/>
    </source>
</evidence>
<name>A0ABQ9BM65_9ROSI</name>
<proteinExistence type="inferred from homology"/>
<evidence type="ECO:0000313" key="9">
    <source>
        <dbReference type="EMBL" id="KAJ6386265.1"/>
    </source>
</evidence>
<evidence type="ECO:0000313" key="10">
    <source>
        <dbReference type="Proteomes" id="UP001141253"/>
    </source>
</evidence>
<evidence type="ECO:0000256" key="2">
    <source>
        <dbReference type="ARBA" id="ARBA00022741"/>
    </source>
</evidence>
<comment type="similarity">
    <text evidence="6">Belongs to the TRAFAC class myosin-kinesin ATPase superfamily. Kinesin family. KIN-12 subfamily.</text>
</comment>
<comment type="caution">
    <text evidence="9">The sequence shown here is derived from an EMBL/GenBank/DDBJ whole genome shotgun (WGS) entry which is preliminary data.</text>
</comment>
<protein>
    <recommendedName>
        <fullName evidence="8">Kinesin motor domain-containing protein</fullName>
    </recommendedName>
</protein>
<feature type="domain" description="Kinesin motor" evidence="8">
    <location>
        <begin position="70"/>
        <end position="164"/>
    </location>
</feature>
<dbReference type="InterPro" id="IPR036961">
    <property type="entry name" value="Kinesin_motor_dom_sf"/>
</dbReference>
<sequence length="164" mass="18117">MPFLLDTASAIKKRFGFQDQSISESVPCTPDLLKSVSRDHHLASTQPVVATPASRRFSDWDEDGHGGATGSEVIIRLRPLSSSEISVQGHGKCVRQETCQTITWTGHLESRFTFDLVADETVSQEKMFKVAGLPMVDNCMGGYNSCMFAYGQVRFCLRFSALMS</sequence>
<dbReference type="Pfam" id="PF00225">
    <property type="entry name" value="Kinesin"/>
    <property type="match status" value="1"/>
</dbReference>
<keyword evidence="1" id="KW-0493">Microtubule</keyword>
<keyword evidence="3" id="KW-0067">ATP-binding</keyword>
<organism evidence="9 10">
    <name type="scientific">Salix suchowensis</name>
    <dbReference type="NCBI Taxonomy" id="1278906"/>
    <lineage>
        <taxon>Eukaryota</taxon>
        <taxon>Viridiplantae</taxon>
        <taxon>Streptophyta</taxon>
        <taxon>Embryophyta</taxon>
        <taxon>Tracheophyta</taxon>
        <taxon>Spermatophyta</taxon>
        <taxon>Magnoliopsida</taxon>
        <taxon>eudicotyledons</taxon>
        <taxon>Gunneridae</taxon>
        <taxon>Pentapetalae</taxon>
        <taxon>rosids</taxon>
        <taxon>fabids</taxon>
        <taxon>Malpighiales</taxon>
        <taxon>Salicaceae</taxon>
        <taxon>Saliceae</taxon>
        <taxon>Salix</taxon>
    </lineage>
</organism>
<keyword evidence="4" id="KW-0175">Coiled coil</keyword>
<dbReference type="PANTHER" id="PTHR37739">
    <property type="entry name" value="KINESIN-LIKE PROTEIN KIN-12D"/>
    <property type="match status" value="1"/>
</dbReference>
<evidence type="ECO:0000256" key="3">
    <source>
        <dbReference type="ARBA" id="ARBA00022840"/>
    </source>
</evidence>
<keyword evidence="2" id="KW-0547">Nucleotide-binding</keyword>
<evidence type="ECO:0000256" key="4">
    <source>
        <dbReference type="ARBA" id="ARBA00023054"/>
    </source>
</evidence>
<reference evidence="9" key="2">
    <citation type="journal article" date="2023" name="Int. J. Mol. Sci.">
        <title>De Novo Assembly and Annotation of 11 Diverse Shrub Willow (Salix) Genomes Reveals Novel Gene Organization in Sex-Linked Regions.</title>
        <authorList>
            <person name="Hyden B."/>
            <person name="Feng K."/>
            <person name="Yates T.B."/>
            <person name="Jawdy S."/>
            <person name="Cereghino C."/>
            <person name="Smart L.B."/>
            <person name="Muchero W."/>
        </authorList>
    </citation>
    <scope>NUCLEOTIDE SEQUENCE</scope>
    <source>
        <tissue evidence="9">Shoot tip</tissue>
    </source>
</reference>
<dbReference type="EMBL" id="JAPFFI010000008">
    <property type="protein sequence ID" value="KAJ6386265.1"/>
    <property type="molecule type" value="Genomic_DNA"/>
</dbReference>
<dbReference type="PROSITE" id="PS50067">
    <property type="entry name" value="KINESIN_MOTOR_2"/>
    <property type="match status" value="1"/>
</dbReference>
<evidence type="ECO:0000259" key="8">
    <source>
        <dbReference type="PROSITE" id="PS50067"/>
    </source>
</evidence>
<keyword evidence="5" id="KW-0505">Motor protein</keyword>
<evidence type="ECO:0000256" key="5">
    <source>
        <dbReference type="ARBA" id="ARBA00023175"/>
    </source>
</evidence>
<dbReference type="PANTHER" id="PTHR37739:SF14">
    <property type="entry name" value="KINESIN-LIKE PROTEIN KIN-12E"/>
    <property type="match status" value="1"/>
</dbReference>